<proteinExistence type="predicted"/>
<feature type="compositionally biased region" description="Polar residues" evidence="1">
    <location>
        <begin position="112"/>
        <end position="122"/>
    </location>
</feature>
<dbReference type="PANTHER" id="PTHR11012">
    <property type="entry name" value="PROTEIN KINASE-LIKE DOMAIN-CONTAINING"/>
    <property type="match status" value="1"/>
</dbReference>
<dbReference type="OrthoDB" id="6338517at2759"/>
<dbReference type="AlphaFoldDB" id="A0A979FSC0"/>
<dbReference type="InterPro" id="IPR004119">
    <property type="entry name" value="EcKL"/>
</dbReference>
<evidence type="ECO:0000256" key="1">
    <source>
        <dbReference type="SAM" id="MobiDB-lite"/>
    </source>
</evidence>
<gene>
    <name evidence="3" type="primary">LOC125179036</name>
</gene>
<dbReference type="Proteomes" id="UP000694843">
    <property type="component" value="Unplaced"/>
</dbReference>
<name>A0A979FSC0_HYAAZ</name>
<protein>
    <submittedName>
        <fullName evidence="3">Uncharacterized protein LOC125179036</fullName>
    </submittedName>
</protein>
<reference evidence="3" key="1">
    <citation type="submission" date="2025-08" db="UniProtKB">
        <authorList>
            <consortium name="RefSeq"/>
        </authorList>
    </citation>
    <scope>IDENTIFICATION</scope>
    <source>
        <tissue evidence="3">Whole organism</tissue>
    </source>
</reference>
<keyword evidence="2" id="KW-1185">Reference proteome</keyword>
<feature type="region of interest" description="Disordered" evidence="1">
    <location>
        <begin position="94"/>
        <end position="124"/>
    </location>
</feature>
<organism evidence="2 3">
    <name type="scientific">Hyalella azteca</name>
    <name type="common">Amphipod</name>
    <dbReference type="NCBI Taxonomy" id="294128"/>
    <lineage>
        <taxon>Eukaryota</taxon>
        <taxon>Metazoa</taxon>
        <taxon>Ecdysozoa</taxon>
        <taxon>Arthropoda</taxon>
        <taxon>Crustacea</taxon>
        <taxon>Multicrustacea</taxon>
        <taxon>Malacostraca</taxon>
        <taxon>Eumalacostraca</taxon>
        <taxon>Peracarida</taxon>
        <taxon>Amphipoda</taxon>
        <taxon>Senticaudata</taxon>
        <taxon>Talitrida</taxon>
        <taxon>Talitroidea</taxon>
        <taxon>Hyalellidae</taxon>
        <taxon>Hyalella</taxon>
    </lineage>
</organism>
<feature type="region of interest" description="Disordered" evidence="1">
    <location>
        <begin position="313"/>
        <end position="334"/>
    </location>
</feature>
<sequence length="456" mass="50761">MDRVDDVTIASQSTNRYPPQDRVENMSTELLSTVEAAVGADVAVHNLRSRKLTEPGDNFATEVVCVEAEVTVSVESALCSSHCVESTLCSSHLPGDEETTSSGDDDDLFEETPTNGPRTSSDCHSELPTVHISSKLNECRLQKQINEKMNVRSIVNENANKCFMGFPYHTKNKCLNSKKRKNTRASGRRHFSCVAKLNSKKNCDFFKIFSKFAFENEVFFYTEILPVINSELTKASSSDLSVPMYLNSSLKPNDEVLLMEDIRQSHFRMLDKKVGLDTPRLCLVIKELAKLHASSHILLTRYKSSINNNASTQISTTSGTQDKENNLASDPNQRLTGLAETGSQANSVLLSNRNGEDTRQNQVYSLSEKVYRYLSSPSYISAQGPVFKILVGLVKKRIVTALDVLENESDVTAAKQWLTRTLADVPALLLTMLGNCQAEFLVLCHGDLWTNNFMFT</sequence>
<evidence type="ECO:0000313" key="2">
    <source>
        <dbReference type="Proteomes" id="UP000694843"/>
    </source>
</evidence>
<feature type="compositionally biased region" description="Acidic residues" evidence="1">
    <location>
        <begin position="96"/>
        <end position="110"/>
    </location>
</feature>
<dbReference type="PANTHER" id="PTHR11012:SF30">
    <property type="entry name" value="PROTEIN KINASE-LIKE DOMAIN-CONTAINING"/>
    <property type="match status" value="1"/>
</dbReference>
<dbReference type="RefSeq" id="XP_047740063.1">
    <property type="nucleotide sequence ID" value="XM_047884107.1"/>
</dbReference>
<dbReference type="SUPFAM" id="SSF56112">
    <property type="entry name" value="Protein kinase-like (PK-like)"/>
    <property type="match status" value="1"/>
</dbReference>
<dbReference type="Pfam" id="PF02958">
    <property type="entry name" value="EcKL"/>
    <property type="match status" value="2"/>
</dbReference>
<dbReference type="InterPro" id="IPR011009">
    <property type="entry name" value="Kinase-like_dom_sf"/>
</dbReference>
<dbReference type="GeneID" id="125179036"/>
<accession>A0A979FSC0</accession>
<evidence type="ECO:0000313" key="3">
    <source>
        <dbReference type="RefSeq" id="XP_047740063.1"/>
    </source>
</evidence>
<dbReference type="KEGG" id="hazt:125179036"/>